<accession>A0A7R8W4G5</accession>
<evidence type="ECO:0000256" key="1">
    <source>
        <dbReference type="SAM" id="MobiDB-lite"/>
    </source>
</evidence>
<evidence type="ECO:0000313" key="2">
    <source>
        <dbReference type="EMBL" id="CAD7224192.1"/>
    </source>
</evidence>
<feature type="compositionally biased region" description="Basic and acidic residues" evidence="1">
    <location>
        <begin position="303"/>
        <end position="347"/>
    </location>
</feature>
<reference evidence="2" key="1">
    <citation type="submission" date="2020-11" db="EMBL/GenBank/DDBJ databases">
        <authorList>
            <person name="Tran Van P."/>
        </authorList>
    </citation>
    <scope>NUCLEOTIDE SEQUENCE</scope>
</reference>
<feature type="region of interest" description="Disordered" evidence="1">
    <location>
        <begin position="62"/>
        <end position="142"/>
    </location>
</feature>
<proteinExistence type="predicted"/>
<dbReference type="AlphaFoldDB" id="A0A7R8W4G5"/>
<feature type="compositionally biased region" description="Polar residues" evidence="1">
    <location>
        <begin position="229"/>
        <end position="240"/>
    </location>
</feature>
<feature type="compositionally biased region" description="Low complexity" evidence="1">
    <location>
        <begin position="349"/>
        <end position="367"/>
    </location>
</feature>
<feature type="compositionally biased region" description="Acidic residues" evidence="1">
    <location>
        <begin position="212"/>
        <end position="222"/>
    </location>
</feature>
<feature type="compositionally biased region" description="Basic and acidic residues" evidence="1">
    <location>
        <begin position="436"/>
        <end position="460"/>
    </location>
</feature>
<dbReference type="EMBL" id="OB660324">
    <property type="protein sequence ID" value="CAD7224192.1"/>
    <property type="molecule type" value="Genomic_DNA"/>
</dbReference>
<organism evidence="2">
    <name type="scientific">Cyprideis torosa</name>
    <dbReference type="NCBI Taxonomy" id="163714"/>
    <lineage>
        <taxon>Eukaryota</taxon>
        <taxon>Metazoa</taxon>
        <taxon>Ecdysozoa</taxon>
        <taxon>Arthropoda</taxon>
        <taxon>Crustacea</taxon>
        <taxon>Oligostraca</taxon>
        <taxon>Ostracoda</taxon>
        <taxon>Podocopa</taxon>
        <taxon>Podocopida</taxon>
        <taxon>Cytherocopina</taxon>
        <taxon>Cytheroidea</taxon>
        <taxon>Cytherideidae</taxon>
        <taxon>Cyprideis</taxon>
    </lineage>
</organism>
<sequence>MKTVVALLDRRLLPAPGRKLRRWNSSRRLVLTVKGATMRRTRSEDKLQRERTAFHRYHITTQGTGQDDMARGGGPPCCHFRRSPLPRGPVAPATAADRTRGPGAAVLPPSGVGGVLPHPHDEGGGQGQAAAPGQGHGGQVDHAAADEAASRLLRSASPSTPPPPGTSPSPSRSPGSYGASYSYSGNHSSTAASSSAPVKRYYGMRKTKGSDEDSNSEDEDMDTTDHNHVSSGQNYGTSGTRVGFGNSGTGRASGEGNTSVGSPSCSLQSKPSSTKPPGGKSSAQLTMRERMKRKMQLQLNRQYKMDKRAEQERKEKEAQELQERQEELRELSTRLKEKERARRRELGDASSRSTSRSRSMTPPARSRSPLDRSRSRSRSPVLRRDSGVARHSSRYSPPPRDSVDRRRPLDSPPPEDGYRGGARSCSRRGPVPVWEESGRDRNGGGRRYDEQRPSPWEREAPPPPLPPGRPRVWETDYYNAPPPSYDPSRPPPPMYDEDTSLYRRRSEKRGGAGGYGY</sequence>
<feature type="compositionally biased region" description="Pro residues" evidence="1">
    <location>
        <begin position="480"/>
        <end position="494"/>
    </location>
</feature>
<protein>
    <submittedName>
        <fullName evidence="2">Uncharacterized protein</fullName>
    </submittedName>
</protein>
<feature type="region of interest" description="Disordered" evidence="1">
    <location>
        <begin position="154"/>
        <end position="517"/>
    </location>
</feature>
<gene>
    <name evidence="2" type="ORF">CTOB1V02_LOCUS2162</name>
</gene>
<feature type="compositionally biased region" description="Low complexity" evidence="1">
    <location>
        <begin position="262"/>
        <end position="282"/>
    </location>
</feature>
<feature type="compositionally biased region" description="Low complexity" evidence="1">
    <location>
        <begin position="168"/>
        <end position="196"/>
    </location>
</feature>
<name>A0A7R8W4G5_9CRUS</name>